<gene>
    <name evidence="1" type="ORF">BEH_06435</name>
</gene>
<keyword evidence="2" id="KW-1185">Reference proteome</keyword>
<dbReference type="GeneID" id="93702530"/>
<proteinExistence type="predicted"/>
<dbReference type="Proteomes" id="UP000036202">
    <property type="component" value="Chromosome"/>
</dbReference>
<dbReference type="KEGG" id="beo:BEH_06435"/>
<dbReference type="OrthoDB" id="4295522at2"/>
<dbReference type="InterPro" id="IPR034660">
    <property type="entry name" value="DinB/YfiT-like"/>
</dbReference>
<dbReference type="SUPFAM" id="SSF109854">
    <property type="entry name" value="DinB/YfiT-like putative metalloenzymes"/>
    <property type="match status" value="1"/>
</dbReference>
<accession>A0A1X7F6M7</accession>
<dbReference type="Gene3D" id="1.20.120.450">
    <property type="entry name" value="dinb family like domain"/>
    <property type="match status" value="1"/>
</dbReference>
<dbReference type="InterPro" id="IPR024775">
    <property type="entry name" value="DinB-like"/>
</dbReference>
<organism evidence="1 2">
    <name type="scientific">Priestia filamentosa</name>
    <dbReference type="NCBI Taxonomy" id="1402861"/>
    <lineage>
        <taxon>Bacteria</taxon>
        <taxon>Bacillati</taxon>
        <taxon>Bacillota</taxon>
        <taxon>Bacilli</taxon>
        <taxon>Bacillales</taxon>
        <taxon>Bacillaceae</taxon>
        <taxon>Priestia</taxon>
    </lineage>
</organism>
<dbReference type="PATRIC" id="fig|135735.6.peg.1291"/>
<dbReference type="EMBL" id="CP011974">
    <property type="protein sequence ID" value="AKO91773.1"/>
    <property type="molecule type" value="Genomic_DNA"/>
</dbReference>
<evidence type="ECO:0000313" key="2">
    <source>
        <dbReference type="Proteomes" id="UP000036202"/>
    </source>
</evidence>
<accession>A0A0H4KU14</accession>
<sequence length="161" mass="18314">MEKGLISQFQFLRSGTIRLLETTSEEKADVIPEGFSNSIHWNLGHIAVIQERVLYGLGLRQKPELSEEFISHFDMGTDPKEDGWEKTAPSLEEVKKELTRQLEQFPQTFAGKFGEELVEPFKLGSVEMKTIGELFSFSLWHETLHDGVIKGLNYALKGQSK</sequence>
<evidence type="ECO:0000313" key="1">
    <source>
        <dbReference type="EMBL" id="AKO91773.1"/>
    </source>
</evidence>
<reference evidence="2" key="2">
    <citation type="submission" date="2015-06" db="EMBL/GenBank/DDBJ databases">
        <title>Genome Sequence of Bacillus endophyticus and Analysis of its Companion Mechanism in the Ketogulonigenium vulgare-Bacillus strain Consortium.</title>
        <authorList>
            <person name="Jia N."/>
            <person name="Du J."/>
            <person name="Ding M.-Z."/>
            <person name="Gao F."/>
            <person name="Yuan Y.-J."/>
        </authorList>
    </citation>
    <scope>NUCLEOTIDE SEQUENCE [LARGE SCALE GENOMIC DNA]</scope>
    <source>
        <strain evidence="2">Hbe603</strain>
    </source>
</reference>
<dbReference type="Pfam" id="PF12867">
    <property type="entry name" value="DinB_2"/>
    <property type="match status" value="1"/>
</dbReference>
<reference evidence="1 2" key="1">
    <citation type="journal article" date="2015" name="PLoS ONE">
        <title>Genome Sequence of Bacillus endophyticus and Analysis of Its Companion Mechanism in the Ketogulonigenium vulgare-Bacillus Strain Consortium.</title>
        <authorList>
            <person name="Jia N."/>
            <person name="Du J."/>
            <person name="Ding M.Z."/>
            <person name="Gao F."/>
            <person name="Yuan Y.J."/>
        </authorList>
    </citation>
    <scope>NUCLEOTIDE SEQUENCE [LARGE SCALE GENOMIC DNA]</scope>
    <source>
        <strain evidence="1 2">Hbe603</strain>
    </source>
</reference>
<name>A0A0H4KU14_9BACI</name>
<dbReference type="AlphaFoldDB" id="A0A0H4KU14"/>
<dbReference type="RefSeq" id="WP_019393256.1">
    <property type="nucleotide sequence ID" value="NZ_ALIM01000023.1"/>
</dbReference>
<protein>
    <submittedName>
        <fullName evidence="1">Uncharacterized protein</fullName>
    </submittedName>
</protein>